<organism evidence="5 6">
    <name type="scientific">Vitis vinifera</name>
    <name type="common">Grape</name>
    <dbReference type="NCBI Taxonomy" id="29760"/>
    <lineage>
        <taxon>Eukaryota</taxon>
        <taxon>Viridiplantae</taxon>
        <taxon>Streptophyta</taxon>
        <taxon>Embryophyta</taxon>
        <taxon>Tracheophyta</taxon>
        <taxon>Spermatophyta</taxon>
        <taxon>Magnoliopsida</taxon>
        <taxon>eudicotyledons</taxon>
        <taxon>Gunneridae</taxon>
        <taxon>Pentapetalae</taxon>
        <taxon>rosids</taxon>
        <taxon>Vitales</taxon>
        <taxon>Vitaceae</taxon>
        <taxon>Viteae</taxon>
        <taxon>Vitis</taxon>
    </lineage>
</organism>
<evidence type="ECO:0000256" key="3">
    <source>
        <dbReference type="ARBA" id="ARBA00022786"/>
    </source>
</evidence>
<dbReference type="Proteomes" id="UP000288805">
    <property type="component" value="Unassembled WGS sequence"/>
</dbReference>
<dbReference type="UniPathway" id="UPA00143"/>
<evidence type="ECO:0000313" key="5">
    <source>
        <dbReference type="EMBL" id="RVW65944.1"/>
    </source>
</evidence>
<dbReference type="PANTHER" id="PTHR31060:SF32">
    <property type="entry name" value="BTB_POZ DOMAIN PLANT PROTEIN"/>
    <property type="match status" value="1"/>
</dbReference>
<dbReference type="PANTHER" id="PTHR31060">
    <property type="entry name" value="OSJNBA0011J08.25 PROTEIN-RELATED"/>
    <property type="match status" value="1"/>
</dbReference>
<feature type="domain" description="At3g05675-like ankyrin-like" evidence="4">
    <location>
        <begin position="1"/>
        <end position="126"/>
    </location>
</feature>
<keyword evidence="3" id="KW-0833">Ubl conjugation pathway</keyword>
<comment type="function">
    <text evidence="1">May act as a substrate-specific adapter of an E3 ubiquitin-protein ligase complex (CUL3-RBX1-BTB) which mediates the ubiquitination and subsequent proteasomal degradation of target proteins.</text>
</comment>
<dbReference type="GO" id="GO:0016567">
    <property type="term" value="P:protein ubiquitination"/>
    <property type="evidence" value="ECO:0007669"/>
    <property type="project" value="UniProtKB-UniPathway"/>
</dbReference>
<comment type="caution">
    <text evidence="5">The sequence shown here is derived from an EMBL/GenBank/DDBJ whole genome shotgun (WGS) entry which is preliminary data.</text>
</comment>
<accession>A0A438G170</accession>
<proteinExistence type="predicted"/>
<evidence type="ECO:0000313" key="6">
    <source>
        <dbReference type="Proteomes" id="UP000288805"/>
    </source>
</evidence>
<comment type="pathway">
    <text evidence="2">Protein modification; protein ubiquitination.</text>
</comment>
<evidence type="ECO:0000256" key="2">
    <source>
        <dbReference type="ARBA" id="ARBA00004906"/>
    </source>
</evidence>
<dbReference type="EMBL" id="QGNW01000684">
    <property type="protein sequence ID" value="RVW65944.1"/>
    <property type="molecule type" value="Genomic_DNA"/>
</dbReference>
<evidence type="ECO:0000259" key="4">
    <source>
        <dbReference type="Pfam" id="PF25553"/>
    </source>
</evidence>
<gene>
    <name evidence="5" type="primary">VvCHDp000056_0</name>
    <name evidence="5" type="ORF">CK203_007232</name>
</gene>
<protein>
    <submittedName>
        <fullName evidence="5">BTB/POZ domain-containing protein</fullName>
    </submittedName>
</protein>
<reference evidence="5 6" key="1">
    <citation type="journal article" date="2018" name="PLoS Genet.">
        <title>Population sequencing reveals clonal diversity and ancestral inbreeding in the grapevine cultivar Chardonnay.</title>
        <authorList>
            <person name="Roach M.J."/>
            <person name="Johnson D.L."/>
            <person name="Bohlmann J."/>
            <person name="van Vuuren H.J."/>
            <person name="Jones S.J."/>
            <person name="Pretorius I.S."/>
            <person name="Schmidt S.A."/>
            <person name="Borneman A.R."/>
        </authorList>
    </citation>
    <scope>NUCLEOTIDE SEQUENCE [LARGE SCALE GENOMIC DNA]</scope>
    <source>
        <strain evidence="6">cv. Chardonnay</strain>
        <tissue evidence="5">Leaf</tissue>
    </source>
</reference>
<sequence>MGEDFVKLWADQKELAVLHSKIPTMYRHEISKITAQLCIAIGRGHLLVPKDTRFSCYPHGWKLSMRDFAWMRRACRSVDKKLVEDGLSQTILTLPLPQQQAILLTWFDRFLNKGDDCPNIQRAFEWRFARIGSSEYAMPGWGREGLHYMIQVCLIACQGQRGKKKCLFVVRIEDRYPGRTPTISAIPIFDYDALQELRYQLDQQMSCCVVTWCKAIS</sequence>
<dbReference type="InterPro" id="IPR058039">
    <property type="entry name" value="At3g05675-like_ankyrin"/>
</dbReference>
<dbReference type="InterPro" id="IPR038920">
    <property type="entry name" value="At3g05675-like"/>
</dbReference>
<dbReference type="Pfam" id="PF25553">
    <property type="entry name" value="BTB-POZ_ANK-like"/>
    <property type="match status" value="1"/>
</dbReference>
<evidence type="ECO:0000256" key="1">
    <source>
        <dbReference type="ARBA" id="ARBA00002668"/>
    </source>
</evidence>
<name>A0A438G170_VITVI</name>
<dbReference type="AlphaFoldDB" id="A0A438G170"/>